<keyword evidence="2" id="KW-1185">Reference proteome</keyword>
<protein>
    <submittedName>
        <fullName evidence="1">Uncharacterized protein</fullName>
    </submittedName>
</protein>
<dbReference type="EMBL" id="MNCJ02000331">
    <property type="protein sequence ID" value="KAF5758520.1"/>
    <property type="molecule type" value="Genomic_DNA"/>
</dbReference>
<gene>
    <name evidence="1" type="ORF">HanXRQr2_Chr16g0730161</name>
</gene>
<accession>A0A9K3DND5</accession>
<reference evidence="1" key="2">
    <citation type="submission" date="2020-06" db="EMBL/GenBank/DDBJ databases">
        <title>Helianthus annuus Genome sequencing and assembly Release 2.</title>
        <authorList>
            <person name="Gouzy J."/>
            <person name="Langlade N."/>
            <person name="Munos S."/>
        </authorList>
    </citation>
    <scope>NUCLEOTIDE SEQUENCE</scope>
    <source>
        <tissue evidence="1">Leaves</tissue>
    </source>
</reference>
<evidence type="ECO:0000313" key="2">
    <source>
        <dbReference type="Proteomes" id="UP000215914"/>
    </source>
</evidence>
<name>A0A9K3DND5_HELAN</name>
<organism evidence="1 2">
    <name type="scientific">Helianthus annuus</name>
    <name type="common">Common sunflower</name>
    <dbReference type="NCBI Taxonomy" id="4232"/>
    <lineage>
        <taxon>Eukaryota</taxon>
        <taxon>Viridiplantae</taxon>
        <taxon>Streptophyta</taxon>
        <taxon>Embryophyta</taxon>
        <taxon>Tracheophyta</taxon>
        <taxon>Spermatophyta</taxon>
        <taxon>Magnoliopsida</taxon>
        <taxon>eudicotyledons</taxon>
        <taxon>Gunneridae</taxon>
        <taxon>Pentapetalae</taxon>
        <taxon>asterids</taxon>
        <taxon>campanulids</taxon>
        <taxon>Asterales</taxon>
        <taxon>Asteraceae</taxon>
        <taxon>Asteroideae</taxon>
        <taxon>Heliantheae alliance</taxon>
        <taxon>Heliantheae</taxon>
        <taxon>Helianthus</taxon>
    </lineage>
</organism>
<comment type="caution">
    <text evidence="1">The sequence shown here is derived from an EMBL/GenBank/DDBJ whole genome shotgun (WGS) entry which is preliminary data.</text>
</comment>
<dbReference type="Proteomes" id="UP000215914">
    <property type="component" value="Unassembled WGS sequence"/>
</dbReference>
<reference evidence="1" key="1">
    <citation type="journal article" date="2017" name="Nature">
        <title>The sunflower genome provides insights into oil metabolism, flowering and Asterid evolution.</title>
        <authorList>
            <person name="Badouin H."/>
            <person name="Gouzy J."/>
            <person name="Grassa C.J."/>
            <person name="Murat F."/>
            <person name="Staton S.E."/>
            <person name="Cottret L."/>
            <person name="Lelandais-Briere C."/>
            <person name="Owens G.L."/>
            <person name="Carrere S."/>
            <person name="Mayjonade B."/>
            <person name="Legrand L."/>
            <person name="Gill N."/>
            <person name="Kane N.C."/>
            <person name="Bowers J.E."/>
            <person name="Hubner S."/>
            <person name="Bellec A."/>
            <person name="Berard A."/>
            <person name="Berges H."/>
            <person name="Blanchet N."/>
            <person name="Boniface M.C."/>
            <person name="Brunel D."/>
            <person name="Catrice O."/>
            <person name="Chaidir N."/>
            <person name="Claudel C."/>
            <person name="Donnadieu C."/>
            <person name="Faraut T."/>
            <person name="Fievet G."/>
            <person name="Helmstetter N."/>
            <person name="King M."/>
            <person name="Knapp S.J."/>
            <person name="Lai Z."/>
            <person name="Le Paslier M.C."/>
            <person name="Lippi Y."/>
            <person name="Lorenzon L."/>
            <person name="Mandel J.R."/>
            <person name="Marage G."/>
            <person name="Marchand G."/>
            <person name="Marquand E."/>
            <person name="Bret-Mestries E."/>
            <person name="Morien E."/>
            <person name="Nambeesan S."/>
            <person name="Nguyen T."/>
            <person name="Pegot-Espagnet P."/>
            <person name="Pouilly N."/>
            <person name="Raftis F."/>
            <person name="Sallet E."/>
            <person name="Schiex T."/>
            <person name="Thomas J."/>
            <person name="Vandecasteele C."/>
            <person name="Vares D."/>
            <person name="Vear F."/>
            <person name="Vautrin S."/>
            <person name="Crespi M."/>
            <person name="Mangin B."/>
            <person name="Burke J.M."/>
            <person name="Salse J."/>
            <person name="Munos S."/>
            <person name="Vincourt P."/>
            <person name="Rieseberg L.H."/>
            <person name="Langlade N.B."/>
        </authorList>
    </citation>
    <scope>NUCLEOTIDE SEQUENCE</scope>
    <source>
        <tissue evidence="1">Leaves</tissue>
    </source>
</reference>
<sequence>MKKRAGVISCCSIEGGREVATCSTCIAFASEIDSAPYSNLLCNQIGKISNCVRIPLPLWR</sequence>
<dbReference type="Gramene" id="mRNA:HanXRQr2_Chr16g0730161">
    <property type="protein sequence ID" value="CDS:HanXRQr2_Chr16g0730161.1"/>
    <property type="gene ID" value="HanXRQr2_Chr16g0730161"/>
</dbReference>
<dbReference type="AlphaFoldDB" id="A0A9K3DND5"/>
<proteinExistence type="predicted"/>
<evidence type="ECO:0000313" key="1">
    <source>
        <dbReference type="EMBL" id="KAF5758520.1"/>
    </source>
</evidence>